<sequence length="152" mass="16468">MSHLEQHGPIEEMRQLTTQPQKTTAPTPKVTSKRPGLTPSTSMTTLVAPAPVQNLETSNVLQQMLEAIQQQHQQLDRLYQLLADQRSETSRPLAGTEQGGINPSSARSTPSEETSRRTAEFVVLGFSGASPGPPDPRVLRRRGQHPGMGPAG</sequence>
<dbReference type="EMBL" id="CAXIPU020000798">
    <property type="protein sequence ID" value="CAL1672667.1"/>
    <property type="molecule type" value="Genomic_DNA"/>
</dbReference>
<dbReference type="Proteomes" id="UP001497644">
    <property type="component" value="Unassembled WGS sequence"/>
</dbReference>
<reference evidence="2" key="1">
    <citation type="submission" date="2024-04" db="EMBL/GenBank/DDBJ databases">
        <authorList>
            <consortium name="Molecular Ecology Group"/>
        </authorList>
    </citation>
    <scope>NUCLEOTIDE SEQUENCE</scope>
</reference>
<organism evidence="2 3">
    <name type="scientific">Lasius platythorax</name>
    <dbReference type="NCBI Taxonomy" id="488582"/>
    <lineage>
        <taxon>Eukaryota</taxon>
        <taxon>Metazoa</taxon>
        <taxon>Ecdysozoa</taxon>
        <taxon>Arthropoda</taxon>
        <taxon>Hexapoda</taxon>
        <taxon>Insecta</taxon>
        <taxon>Pterygota</taxon>
        <taxon>Neoptera</taxon>
        <taxon>Endopterygota</taxon>
        <taxon>Hymenoptera</taxon>
        <taxon>Apocrita</taxon>
        <taxon>Aculeata</taxon>
        <taxon>Formicoidea</taxon>
        <taxon>Formicidae</taxon>
        <taxon>Formicinae</taxon>
        <taxon>Lasius</taxon>
        <taxon>Lasius</taxon>
    </lineage>
</organism>
<feature type="compositionally biased region" description="Basic and acidic residues" evidence="1">
    <location>
        <begin position="1"/>
        <end position="14"/>
    </location>
</feature>
<accession>A0AAV2MZQ9</accession>
<protein>
    <submittedName>
        <fullName evidence="2">Uncharacterized protein</fullName>
    </submittedName>
</protein>
<feature type="region of interest" description="Disordered" evidence="1">
    <location>
        <begin position="1"/>
        <end position="44"/>
    </location>
</feature>
<comment type="caution">
    <text evidence="2">The sequence shown here is derived from an EMBL/GenBank/DDBJ whole genome shotgun (WGS) entry which is preliminary data.</text>
</comment>
<feature type="compositionally biased region" description="Low complexity" evidence="1">
    <location>
        <begin position="17"/>
        <end position="30"/>
    </location>
</feature>
<feature type="compositionally biased region" description="Polar residues" evidence="1">
    <location>
        <begin position="99"/>
        <end position="112"/>
    </location>
</feature>
<evidence type="ECO:0000313" key="3">
    <source>
        <dbReference type="Proteomes" id="UP001497644"/>
    </source>
</evidence>
<dbReference type="AlphaFoldDB" id="A0AAV2MZQ9"/>
<keyword evidence="3" id="KW-1185">Reference proteome</keyword>
<feature type="region of interest" description="Disordered" evidence="1">
    <location>
        <begin position="86"/>
        <end position="152"/>
    </location>
</feature>
<name>A0AAV2MZQ9_9HYME</name>
<gene>
    <name evidence="2" type="ORF">LPLAT_LOCUS10566</name>
</gene>
<evidence type="ECO:0000256" key="1">
    <source>
        <dbReference type="SAM" id="MobiDB-lite"/>
    </source>
</evidence>
<proteinExistence type="predicted"/>
<evidence type="ECO:0000313" key="2">
    <source>
        <dbReference type="EMBL" id="CAL1672667.1"/>
    </source>
</evidence>